<gene>
    <name evidence="1" type="ORF">FA95DRAFT_1405115</name>
</gene>
<accession>A0ACB8RQL6</accession>
<sequence length="139" mass="16342">MTKAIALSYSLSARYEERPLASRTYHLLVHQLNNIFPNTHFHPRTEIPRHPSSLPLPVDATFFDYVVLNGQRYHASPNLDTATARSLVQVQYHMLSGDTRLECGELLEIFRYDHGPNRQPLWFGHVRWFVPWRGRRDQM</sequence>
<reference evidence="1" key="1">
    <citation type="submission" date="2021-02" db="EMBL/GenBank/DDBJ databases">
        <authorList>
            <consortium name="DOE Joint Genome Institute"/>
            <person name="Ahrendt S."/>
            <person name="Looney B.P."/>
            <person name="Miyauchi S."/>
            <person name="Morin E."/>
            <person name="Drula E."/>
            <person name="Courty P.E."/>
            <person name="Chicoki N."/>
            <person name="Fauchery L."/>
            <person name="Kohler A."/>
            <person name="Kuo A."/>
            <person name="Labutti K."/>
            <person name="Pangilinan J."/>
            <person name="Lipzen A."/>
            <person name="Riley R."/>
            <person name="Andreopoulos W."/>
            <person name="He G."/>
            <person name="Johnson J."/>
            <person name="Barry K.W."/>
            <person name="Grigoriev I.V."/>
            <person name="Nagy L."/>
            <person name="Hibbett D."/>
            <person name="Henrissat B."/>
            <person name="Matheny P.B."/>
            <person name="Labbe J."/>
            <person name="Martin F."/>
        </authorList>
    </citation>
    <scope>NUCLEOTIDE SEQUENCE</scope>
    <source>
        <strain evidence="1">FP105234-sp</strain>
    </source>
</reference>
<organism evidence="1 2">
    <name type="scientific">Auriscalpium vulgare</name>
    <dbReference type="NCBI Taxonomy" id="40419"/>
    <lineage>
        <taxon>Eukaryota</taxon>
        <taxon>Fungi</taxon>
        <taxon>Dikarya</taxon>
        <taxon>Basidiomycota</taxon>
        <taxon>Agaricomycotina</taxon>
        <taxon>Agaricomycetes</taxon>
        <taxon>Russulales</taxon>
        <taxon>Auriscalpiaceae</taxon>
        <taxon>Auriscalpium</taxon>
    </lineage>
</organism>
<protein>
    <submittedName>
        <fullName evidence="1">Uncharacterized protein</fullName>
    </submittedName>
</protein>
<proteinExistence type="predicted"/>
<evidence type="ECO:0000313" key="1">
    <source>
        <dbReference type="EMBL" id="KAI0046240.1"/>
    </source>
</evidence>
<dbReference type="Proteomes" id="UP000814033">
    <property type="component" value="Unassembled WGS sequence"/>
</dbReference>
<name>A0ACB8RQL6_9AGAM</name>
<comment type="caution">
    <text evidence="1">The sequence shown here is derived from an EMBL/GenBank/DDBJ whole genome shotgun (WGS) entry which is preliminary data.</text>
</comment>
<dbReference type="EMBL" id="MU275930">
    <property type="protein sequence ID" value="KAI0046240.1"/>
    <property type="molecule type" value="Genomic_DNA"/>
</dbReference>
<evidence type="ECO:0000313" key="2">
    <source>
        <dbReference type="Proteomes" id="UP000814033"/>
    </source>
</evidence>
<keyword evidence="2" id="KW-1185">Reference proteome</keyword>
<reference evidence="1" key="2">
    <citation type="journal article" date="2022" name="New Phytol.">
        <title>Evolutionary transition to the ectomycorrhizal habit in the genomes of a hyperdiverse lineage of mushroom-forming fungi.</title>
        <authorList>
            <person name="Looney B."/>
            <person name="Miyauchi S."/>
            <person name="Morin E."/>
            <person name="Drula E."/>
            <person name="Courty P.E."/>
            <person name="Kohler A."/>
            <person name="Kuo A."/>
            <person name="LaButti K."/>
            <person name="Pangilinan J."/>
            <person name="Lipzen A."/>
            <person name="Riley R."/>
            <person name="Andreopoulos W."/>
            <person name="He G."/>
            <person name="Johnson J."/>
            <person name="Nolan M."/>
            <person name="Tritt A."/>
            <person name="Barry K.W."/>
            <person name="Grigoriev I.V."/>
            <person name="Nagy L.G."/>
            <person name="Hibbett D."/>
            <person name="Henrissat B."/>
            <person name="Matheny P.B."/>
            <person name="Labbe J."/>
            <person name="Martin F.M."/>
        </authorList>
    </citation>
    <scope>NUCLEOTIDE SEQUENCE</scope>
    <source>
        <strain evidence="1">FP105234-sp</strain>
    </source>
</reference>